<dbReference type="EMBL" id="GBRH01261278">
    <property type="protein sequence ID" value="JAD36617.1"/>
    <property type="molecule type" value="Transcribed_RNA"/>
</dbReference>
<protein>
    <submittedName>
        <fullName evidence="1">Uncharacterized protein</fullName>
    </submittedName>
</protein>
<name>A0A0A8ZP81_ARUDO</name>
<reference evidence="1" key="1">
    <citation type="submission" date="2014-09" db="EMBL/GenBank/DDBJ databases">
        <authorList>
            <person name="Magalhaes I.L.F."/>
            <person name="Oliveira U."/>
            <person name="Santos F.R."/>
            <person name="Vidigal T.H.D.A."/>
            <person name="Brescovit A.D."/>
            <person name="Santos A.J."/>
        </authorList>
    </citation>
    <scope>NUCLEOTIDE SEQUENCE</scope>
    <source>
        <tissue evidence="1">Shoot tissue taken approximately 20 cm above the soil surface</tissue>
    </source>
</reference>
<accession>A0A0A8ZP81</accession>
<proteinExistence type="predicted"/>
<evidence type="ECO:0000313" key="1">
    <source>
        <dbReference type="EMBL" id="JAD36617.1"/>
    </source>
</evidence>
<reference evidence="1" key="2">
    <citation type="journal article" date="2015" name="Data Brief">
        <title>Shoot transcriptome of the giant reed, Arundo donax.</title>
        <authorList>
            <person name="Barrero R.A."/>
            <person name="Guerrero F.D."/>
            <person name="Moolhuijzen P."/>
            <person name="Goolsby J.A."/>
            <person name="Tidwell J."/>
            <person name="Bellgard S.E."/>
            <person name="Bellgard M.I."/>
        </authorList>
    </citation>
    <scope>NUCLEOTIDE SEQUENCE</scope>
    <source>
        <tissue evidence="1">Shoot tissue taken approximately 20 cm above the soil surface</tissue>
    </source>
</reference>
<dbReference type="AlphaFoldDB" id="A0A0A8ZP81"/>
<organism evidence="1">
    <name type="scientific">Arundo donax</name>
    <name type="common">Giant reed</name>
    <name type="synonym">Donax arundinaceus</name>
    <dbReference type="NCBI Taxonomy" id="35708"/>
    <lineage>
        <taxon>Eukaryota</taxon>
        <taxon>Viridiplantae</taxon>
        <taxon>Streptophyta</taxon>
        <taxon>Embryophyta</taxon>
        <taxon>Tracheophyta</taxon>
        <taxon>Spermatophyta</taxon>
        <taxon>Magnoliopsida</taxon>
        <taxon>Liliopsida</taxon>
        <taxon>Poales</taxon>
        <taxon>Poaceae</taxon>
        <taxon>PACMAD clade</taxon>
        <taxon>Arundinoideae</taxon>
        <taxon>Arundineae</taxon>
        <taxon>Arundo</taxon>
    </lineage>
</organism>
<sequence length="16" mass="1826">MYTWTGSSSLLAPLLW</sequence>